<protein>
    <recommendedName>
        <fullName evidence="3">Bacteroidetes-specific membrane protein</fullName>
    </recommendedName>
</protein>
<dbReference type="AlphaFoldDB" id="I0WHS0"/>
<dbReference type="EMBL" id="AJJU01000003">
    <property type="protein sequence ID" value="EID75936.1"/>
    <property type="molecule type" value="Genomic_DNA"/>
</dbReference>
<dbReference type="eggNOG" id="COG3064">
    <property type="taxonomic scope" value="Bacteria"/>
</dbReference>
<comment type="caution">
    <text evidence="1">The sequence shown here is derived from an EMBL/GenBank/DDBJ whole genome shotgun (WGS) entry which is preliminary data.</text>
</comment>
<evidence type="ECO:0000313" key="2">
    <source>
        <dbReference type="Proteomes" id="UP000005938"/>
    </source>
</evidence>
<sequence>MKSKLNVRILTLFILGFAYSYAQQQPYNLFYRYTLNSLNPAVAGAHKAWEVATDFRFQWQGVEDAPRYQTFLLSAPVGKRIGLGLSAINDKVFVEQQTTMYVDVSYALPISVDATLFLGIKAGGRIYSLDASRIDVPQPSDPYLQSISGEFRPNVGVGMYLTHKDFYISLSAPRLLDSKKSDLVEGRATTVADRIHVYLSGGYDVDISSDLTLRPSIMLRNVEGADLLLDVTAALRYMGNFEAGLVYRSSNSFGALILAQVFDGIRLGYGYENALQRNLLVATRGSHEFLLLLEVDKLLR</sequence>
<dbReference type="Pfam" id="PF11751">
    <property type="entry name" value="PorP_SprF"/>
    <property type="match status" value="1"/>
</dbReference>
<name>I0WHS0_9FLAO</name>
<evidence type="ECO:0008006" key="3">
    <source>
        <dbReference type="Google" id="ProtNLM"/>
    </source>
</evidence>
<proteinExistence type="predicted"/>
<organism evidence="1 2">
    <name type="scientific">Imtechella halotolerans K1</name>
    <dbReference type="NCBI Taxonomy" id="946077"/>
    <lineage>
        <taxon>Bacteria</taxon>
        <taxon>Pseudomonadati</taxon>
        <taxon>Bacteroidota</taxon>
        <taxon>Flavobacteriia</taxon>
        <taxon>Flavobacteriales</taxon>
        <taxon>Flavobacteriaceae</taxon>
        <taxon>Imtechella</taxon>
    </lineage>
</organism>
<gene>
    <name evidence="1" type="ORF">W5A_03299</name>
</gene>
<accession>I0WHS0</accession>
<keyword evidence="2" id="KW-1185">Reference proteome</keyword>
<dbReference type="OrthoDB" id="1114455at2"/>
<dbReference type="NCBIfam" id="TIGR03519">
    <property type="entry name" value="T9SS_PorP_fam"/>
    <property type="match status" value="1"/>
</dbReference>
<dbReference type="STRING" id="946077.W5A_03299"/>
<dbReference type="RefSeq" id="WP_008237394.1">
    <property type="nucleotide sequence ID" value="NZ_AJJU01000003.1"/>
</dbReference>
<evidence type="ECO:0000313" key="1">
    <source>
        <dbReference type="EMBL" id="EID75936.1"/>
    </source>
</evidence>
<dbReference type="Proteomes" id="UP000005938">
    <property type="component" value="Unassembled WGS sequence"/>
</dbReference>
<dbReference type="InterPro" id="IPR019861">
    <property type="entry name" value="PorP/SprF_Bacteroidetes"/>
</dbReference>
<reference evidence="1 2" key="1">
    <citation type="journal article" date="2012" name="J. Bacteriol.">
        <title>Genome Sequence of the Halotolerant Bacterium Imtechella halotolerans K1T.</title>
        <authorList>
            <person name="Kumar S."/>
            <person name="Vikram S."/>
            <person name="Subramanian S."/>
            <person name="Raghava G.P."/>
            <person name="Pinnaka A.K."/>
        </authorList>
    </citation>
    <scope>NUCLEOTIDE SEQUENCE [LARGE SCALE GENOMIC DNA]</scope>
    <source>
        <strain evidence="1 2">K1</strain>
    </source>
</reference>